<dbReference type="Proteomes" id="UP000242972">
    <property type="component" value="Unassembled WGS sequence"/>
</dbReference>
<name>A0A2T2XI12_9FIRM</name>
<gene>
    <name evidence="1" type="ORF">C7B46_06820</name>
</gene>
<dbReference type="InterPro" id="IPR038693">
    <property type="entry name" value="PaaB_sf"/>
</dbReference>
<dbReference type="AlphaFoldDB" id="A0A2T2XI12"/>
<dbReference type="Gene3D" id="3.10.20.520">
    <property type="entry name" value="Phenylacetic acid degradation B"/>
    <property type="match status" value="1"/>
</dbReference>
<protein>
    <submittedName>
        <fullName evidence="1">Phenylacetic acid degradation b</fullName>
    </submittedName>
</protein>
<proteinExistence type="predicted"/>
<accession>A0A2T2XI12</accession>
<organism evidence="1 2">
    <name type="scientific">Sulfobacillus benefaciens</name>
    <dbReference type="NCBI Taxonomy" id="453960"/>
    <lineage>
        <taxon>Bacteria</taxon>
        <taxon>Bacillati</taxon>
        <taxon>Bacillota</taxon>
        <taxon>Clostridia</taxon>
        <taxon>Eubacteriales</taxon>
        <taxon>Clostridiales Family XVII. Incertae Sedis</taxon>
        <taxon>Sulfobacillus</taxon>
    </lineage>
</organism>
<dbReference type="EMBL" id="PXYW01000012">
    <property type="protein sequence ID" value="PSR34106.1"/>
    <property type="molecule type" value="Genomic_DNA"/>
</dbReference>
<comment type="caution">
    <text evidence="1">The sequence shown here is derived from an EMBL/GenBank/DDBJ whole genome shotgun (WGS) entry which is preliminary data.</text>
</comment>
<evidence type="ECO:0000313" key="2">
    <source>
        <dbReference type="Proteomes" id="UP000242972"/>
    </source>
</evidence>
<evidence type="ECO:0000313" key="1">
    <source>
        <dbReference type="EMBL" id="PSR34106.1"/>
    </source>
</evidence>
<reference evidence="1 2" key="1">
    <citation type="journal article" date="2014" name="BMC Genomics">
        <title>Comparison of environmental and isolate Sulfobacillus genomes reveals diverse carbon, sulfur, nitrogen, and hydrogen metabolisms.</title>
        <authorList>
            <person name="Justice N.B."/>
            <person name="Norman A."/>
            <person name="Brown C.T."/>
            <person name="Singh A."/>
            <person name="Thomas B.C."/>
            <person name="Banfield J.F."/>
        </authorList>
    </citation>
    <scope>NUCLEOTIDE SEQUENCE [LARGE SCALE GENOMIC DNA]</scope>
    <source>
        <strain evidence="1">AMDSBA4</strain>
    </source>
</reference>
<sequence length="80" mass="8728">MNQPKKGIGVLLDFYEVFGRRSSDQALCHLGSVSAPNQALAIVQAVTTYDEHRWIELCIVSRSQMVSIIASPGGRRVGVV</sequence>